<evidence type="ECO:0000313" key="1">
    <source>
        <dbReference type="EMBL" id="MUP43928.1"/>
    </source>
</evidence>
<keyword evidence="2" id="KW-1185">Reference proteome</keyword>
<dbReference type="EMBL" id="VJVW01000013">
    <property type="protein sequence ID" value="MUP43928.1"/>
    <property type="molecule type" value="Genomic_DNA"/>
</dbReference>
<sequence length="187" mass="21912">MKQNFFFILVLIILLISCQEKDPNSKQNLPTYESKKNSSSEIETLKKKTPVTDTLINDELVYEWIEELIKQGKQQTRFQKKKTTVENRFNPSITDTLIVFNSKKDQLKLYNTATSEILKSARIKNENSEINNIKIGMKISQFKNLINEDISNQIEVLTISNLEQTNLFELQFEDQKLTEINYYGYLD</sequence>
<dbReference type="OrthoDB" id="1447344at2"/>
<reference evidence="1 2" key="1">
    <citation type="submission" date="2019-07" db="EMBL/GenBank/DDBJ databases">
        <title>Gramella aestuarii sp. nov., isolated from a tidal flat, and emended description of Gramella echinicola.</title>
        <authorList>
            <person name="Liu L."/>
        </authorList>
    </citation>
    <scope>NUCLEOTIDE SEQUENCE [LARGE SCALE GENOMIC DNA]</scope>
    <source>
        <strain evidence="1 2">BS12</strain>
    </source>
</reference>
<name>A0A7K1LT18_9FLAO</name>
<dbReference type="PROSITE" id="PS51257">
    <property type="entry name" value="PROKAR_LIPOPROTEIN"/>
    <property type="match status" value="1"/>
</dbReference>
<accession>A0A7K1LT18</accession>
<comment type="caution">
    <text evidence="1">The sequence shown here is derived from an EMBL/GenBank/DDBJ whole genome shotgun (WGS) entry which is preliminary data.</text>
</comment>
<gene>
    <name evidence="1" type="ORF">FLP08_15210</name>
</gene>
<protein>
    <submittedName>
        <fullName evidence="1">Uncharacterized protein</fullName>
    </submittedName>
</protein>
<evidence type="ECO:0000313" key="2">
    <source>
        <dbReference type="Proteomes" id="UP000460416"/>
    </source>
</evidence>
<dbReference type="RefSeq" id="WP_156278028.1">
    <property type="nucleotide sequence ID" value="NZ_BAABGI010000007.1"/>
</dbReference>
<dbReference type="Proteomes" id="UP000460416">
    <property type="component" value="Unassembled WGS sequence"/>
</dbReference>
<organism evidence="1 2">
    <name type="scientific">Christiangramia aestuarii</name>
    <dbReference type="NCBI Taxonomy" id="1028746"/>
    <lineage>
        <taxon>Bacteria</taxon>
        <taxon>Pseudomonadati</taxon>
        <taxon>Bacteroidota</taxon>
        <taxon>Flavobacteriia</taxon>
        <taxon>Flavobacteriales</taxon>
        <taxon>Flavobacteriaceae</taxon>
        <taxon>Christiangramia</taxon>
    </lineage>
</organism>
<dbReference type="AlphaFoldDB" id="A0A7K1LT18"/>
<proteinExistence type="predicted"/>